<feature type="non-terminal residue" evidence="1">
    <location>
        <position position="172"/>
    </location>
</feature>
<dbReference type="RefSeq" id="WP_378213922.1">
    <property type="nucleotide sequence ID" value="NZ_JBHLZP010001303.1"/>
</dbReference>
<accession>A0ABV5Z3G0</accession>
<protein>
    <submittedName>
        <fullName evidence="1">Uncharacterized protein</fullName>
    </submittedName>
</protein>
<proteinExistence type="predicted"/>
<gene>
    <name evidence="1" type="ORF">ACFFNX_52170</name>
</gene>
<keyword evidence="2" id="KW-1185">Reference proteome</keyword>
<evidence type="ECO:0000313" key="1">
    <source>
        <dbReference type="EMBL" id="MFB9840707.1"/>
    </source>
</evidence>
<evidence type="ECO:0000313" key="2">
    <source>
        <dbReference type="Proteomes" id="UP001589627"/>
    </source>
</evidence>
<organism evidence="1 2">
    <name type="scientific">Actinoallomurus acaciae</name>
    <dbReference type="NCBI Taxonomy" id="502577"/>
    <lineage>
        <taxon>Bacteria</taxon>
        <taxon>Bacillati</taxon>
        <taxon>Actinomycetota</taxon>
        <taxon>Actinomycetes</taxon>
        <taxon>Streptosporangiales</taxon>
        <taxon>Thermomonosporaceae</taxon>
        <taxon>Actinoallomurus</taxon>
    </lineage>
</organism>
<comment type="caution">
    <text evidence="1">The sequence shown here is derived from an EMBL/GenBank/DDBJ whole genome shotgun (WGS) entry which is preliminary data.</text>
</comment>
<reference evidence="1 2" key="1">
    <citation type="submission" date="2024-09" db="EMBL/GenBank/DDBJ databases">
        <authorList>
            <person name="Sun Q."/>
            <person name="Mori K."/>
        </authorList>
    </citation>
    <scope>NUCLEOTIDE SEQUENCE [LARGE SCALE GENOMIC DNA]</scope>
    <source>
        <strain evidence="1 2">TBRC 0563</strain>
    </source>
</reference>
<sequence length="172" mass="19704">FSLLEGKPVQVYACVKDFQYYEFTTDESDRKLSVVGHLQPEKRIDISADIILGGDKKNIVHGALFLQDNLVKSDYGFTNENFKYFVNALKKDLETLEQRIKQLGEKAGNDFKATLQRVKSTLENIKKSYDEDLHKLYEEIANDKVLKEISEALDIIVKYLAKIIDDVVHTTA</sequence>
<dbReference type="EMBL" id="JBHLZP010001303">
    <property type="protein sequence ID" value="MFB9840707.1"/>
    <property type="molecule type" value="Genomic_DNA"/>
</dbReference>
<feature type="non-terminal residue" evidence="1">
    <location>
        <position position="1"/>
    </location>
</feature>
<name>A0ABV5Z3G0_9ACTN</name>
<dbReference type="Proteomes" id="UP001589627">
    <property type="component" value="Unassembled WGS sequence"/>
</dbReference>